<accession>S0LAK8</accession>
<protein>
    <recommendedName>
        <fullName evidence="4">DUF624 domain-containing protein</fullName>
    </recommendedName>
</protein>
<dbReference type="InterPro" id="IPR006938">
    <property type="entry name" value="DUF624"/>
</dbReference>
<evidence type="ECO:0000313" key="3">
    <source>
        <dbReference type="Proteomes" id="UP000015961"/>
    </source>
</evidence>
<feature type="transmembrane region" description="Helical" evidence="1">
    <location>
        <begin position="77"/>
        <end position="95"/>
    </location>
</feature>
<feature type="transmembrane region" description="Helical" evidence="1">
    <location>
        <begin position="101"/>
        <end position="125"/>
    </location>
</feature>
<keyword evidence="1" id="KW-0472">Membrane</keyword>
<sequence>MVSSGIQRLFYVAWSMIKLNLYFLVCTCIGGIVFGIGPAFQALSDLLNEYGMSYQELTFKRFFTQFKLNFKIGNQSYWLATSFTLLLGYNLYLSIQLQGLIWLMIDLLLLTTLLLVNVTYLYMTLYQSTYEIPFSQLLKLAVISVFYHFATFLKVVIGLISIAILTWYFKGLAVFLSVTLVAVWSGYATKNIRQMIDGKLDSHA</sequence>
<keyword evidence="3" id="KW-1185">Reference proteome</keyword>
<dbReference type="OrthoDB" id="1650985at2"/>
<dbReference type="RefSeq" id="WP_016184822.1">
    <property type="nucleotide sequence ID" value="NZ_ASWO01000001.1"/>
</dbReference>
<name>S0LAK8_9ENTE</name>
<feature type="transmembrane region" description="Helical" evidence="1">
    <location>
        <begin position="20"/>
        <end position="43"/>
    </location>
</feature>
<dbReference type="Proteomes" id="UP000015961">
    <property type="component" value="Unassembled WGS sequence"/>
</dbReference>
<dbReference type="eggNOG" id="COG5578">
    <property type="taxonomic scope" value="Bacteria"/>
</dbReference>
<dbReference type="AlphaFoldDB" id="S0LAK8"/>
<organism evidence="2 3">
    <name type="scientific">Enterococcus sulfureus ATCC 49903</name>
    <dbReference type="NCBI Taxonomy" id="1140003"/>
    <lineage>
        <taxon>Bacteria</taxon>
        <taxon>Bacillati</taxon>
        <taxon>Bacillota</taxon>
        <taxon>Bacilli</taxon>
        <taxon>Lactobacillales</taxon>
        <taxon>Enterococcaceae</taxon>
        <taxon>Enterococcus</taxon>
    </lineage>
</organism>
<dbReference type="STRING" id="1140003.OMY_00331"/>
<evidence type="ECO:0008006" key="4">
    <source>
        <dbReference type="Google" id="ProtNLM"/>
    </source>
</evidence>
<evidence type="ECO:0000313" key="2">
    <source>
        <dbReference type="EMBL" id="EOT87270.1"/>
    </source>
</evidence>
<dbReference type="EMBL" id="ASWO01000001">
    <property type="protein sequence ID" value="EOT87270.1"/>
    <property type="molecule type" value="Genomic_DNA"/>
</dbReference>
<keyword evidence="1" id="KW-0812">Transmembrane</keyword>
<dbReference type="PATRIC" id="fig|1140003.3.peg.325"/>
<reference evidence="2 3" key="1">
    <citation type="submission" date="2013-03" db="EMBL/GenBank/DDBJ databases">
        <title>The Genome Sequence of Enterococcus sulfureus ATCC_49903 (PacBio/Illumina hybrid assembly).</title>
        <authorList>
            <consortium name="The Broad Institute Genomics Platform"/>
            <consortium name="The Broad Institute Genome Sequencing Center for Infectious Disease"/>
            <person name="Earl A."/>
            <person name="Russ C."/>
            <person name="Gilmore M."/>
            <person name="Surin D."/>
            <person name="Walker B."/>
            <person name="Young S."/>
            <person name="Zeng Q."/>
            <person name="Gargeya S."/>
            <person name="Fitzgerald M."/>
            <person name="Haas B."/>
            <person name="Abouelleil A."/>
            <person name="Allen A.W."/>
            <person name="Alvarado L."/>
            <person name="Arachchi H.M."/>
            <person name="Berlin A.M."/>
            <person name="Chapman S.B."/>
            <person name="Gainer-Dewar J."/>
            <person name="Goldberg J."/>
            <person name="Griggs A."/>
            <person name="Gujja S."/>
            <person name="Hansen M."/>
            <person name="Howarth C."/>
            <person name="Imamovic A."/>
            <person name="Ireland A."/>
            <person name="Larimer J."/>
            <person name="McCowan C."/>
            <person name="Murphy C."/>
            <person name="Pearson M."/>
            <person name="Poon T.W."/>
            <person name="Priest M."/>
            <person name="Roberts A."/>
            <person name="Saif S."/>
            <person name="Shea T."/>
            <person name="Sisk P."/>
            <person name="Sykes S."/>
            <person name="Wortman J."/>
            <person name="Nusbaum C."/>
            <person name="Birren B."/>
        </authorList>
    </citation>
    <scope>NUCLEOTIDE SEQUENCE [LARGE SCALE GENOMIC DNA]</scope>
    <source>
        <strain evidence="2 3">ATCC 49903</strain>
    </source>
</reference>
<feature type="transmembrane region" description="Helical" evidence="1">
    <location>
        <begin position="137"/>
        <end position="165"/>
    </location>
</feature>
<feature type="transmembrane region" description="Helical" evidence="1">
    <location>
        <begin position="171"/>
        <end position="189"/>
    </location>
</feature>
<keyword evidence="1" id="KW-1133">Transmembrane helix</keyword>
<evidence type="ECO:0000256" key="1">
    <source>
        <dbReference type="SAM" id="Phobius"/>
    </source>
</evidence>
<comment type="caution">
    <text evidence="2">The sequence shown here is derived from an EMBL/GenBank/DDBJ whole genome shotgun (WGS) entry which is preliminary data.</text>
</comment>
<gene>
    <name evidence="2" type="ORF">I573_00326</name>
</gene>
<proteinExistence type="predicted"/>
<dbReference type="Pfam" id="PF04854">
    <property type="entry name" value="DUF624"/>
    <property type="match status" value="1"/>
</dbReference>